<proteinExistence type="predicted"/>
<protein>
    <submittedName>
        <fullName evidence="2">Uncharacterized protein</fullName>
    </submittedName>
</protein>
<organism evidence="2">
    <name type="scientific">Solanum lycopersicum</name>
    <name type="common">Tomato</name>
    <name type="synonym">Lycopersicon esculentum</name>
    <dbReference type="NCBI Taxonomy" id="4081"/>
    <lineage>
        <taxon>Eukaryota</taxon>
        <taxon>Viridiplantae</taxon>
        <taxon>Streptophyta</taxon>
        <taxon>Embryophyta</taxon>
        <taxon>Tracheophyta</taxon>
        <taxon>Spermatophyta</taxon>
        <taxon>Magnoliopsida</taxon>
        <taxon>eudicotyledons</taxon>
        <taxon>Gunneridae</taxon>
        <taxon>Pentapetalae</taxon>
        <taxon>asterids</taxon>
        <taxon>lamiids</taxon>
        <taxon>Solanales</taxon>
        <taxon>Solanaceae</taxon>
        <taxon>Solanoideae</taxon>
        <taxon>Solaneae</taxon>
        <taxon>Solanum</taxon>
        <taxon>Solanum subgen. Lycopersicon</taxon>
    </lineage>
</organism>
<dbReference type="AlphaFoldDB" id="A0A3Q7IFU2"/>
<feature type="chain" id="PRO_5018787942" evidence="1">
    <location>
        <begin position="25"/>
        <end position="71"/>
    </location>
</feature>
<keyword evidence="3" id="KW-1185">Reference proteome</keyword>
<accession>A0A3Q7IFU2</accession>
<evidence type="ECO:0000256" key="1">
    <source>
        <dbReference type="SAM" id="SignalP"/>
    </source>
</evidence>
<reference evidence="2" key="2">
    <citation type="submission" date="2019-01" db="UniProtKB">
        <authorList>
            <consortium name="EnsemblPlants"/>
        </authorList>
    </citation>
    <scope>IDENTIFICATION</scope>
    <source>
        <strain evidence="2">cv. Heinz 1706</strain>
    </source>
</reference>
<dbReference type="InParanoid" id="A0A3Q7IFU2"/>
<evidence type="ECO:0000313" key="2">
    <source>
        <dbReference type="EnsemblPlants" id="Solyc10g049615.1.1"/>
    </source>
</evidence>
<feature type="signal peptide" evidence="1">
    <location>
        <begin position="1"/>
        <end position="24"/>
    </location>
</feature>
<name>A0A3Q7IFU2_SOLLC</name>
<reference evidence="2" key="1">
    <citation type="journal article" date="2012" name="Nature">
        <title>The tomato genome sequence provides insights into fleshy fruit evolution.</title>
        <authorList>
            <consortium name="Tomato Genome Consortium"/>
        </authorList>
    </citation>
    <scope>NUCLEOTIDE SEQUENCE [LARGE SCALE GENOMIC DNA]</scope>
    <source>
        <strain evidence="2">cv. Heinz 1706</strain>
    </source>
</reference>
<keyword evidence="1" id="KW-0732">Signal</keyword>
<dbReference type="Gramene" id="Solyc10g049615.1.1">
    <property type="protein sequence ID" value="Solyc10g049615.1.1"/>
    <property type="gene ID" value="Solyc10g049615.1"/>
</dbReference>
<dbReference type="EnsemblPlants" id="Solyc10g049615.1.1">
    <property type="protein sequence ID" value="Solyc10g049615.1.1"/>
    <property type="gene ID" value="Solyc10g049615.1"/>
</dbReference>
<dbReference type="Proteomes" id="UP000004994">
    <property type="component" value="Chromosome 10"/>
</dbReference>
<sequence>MRRGNLKDILVVMTLLLIARILDDEVIDPAPRKKSTKVYFDPTAKKKGVNIKLKPNEKERIRAHCKKKGCP</sequence>
<evidence type="ECO:0000313" key="3">
    <source>
        <dbReference type="Proteomes" id="UP000004994"/>
    </source>
</evidence>